<proteinExistence type="inferred from homology"/>
<keyword evidence="23" id="KW-0175">Coiled coil</keyword>
<evidence type="ECO:0000313" key="28">
    <source>
        <dbReference type="Proteomes" id="UP000002280"/>
    </source>
</evidence>
<evidence type="ECO:0000256" key="15">
    <source>
        <dbReference type="ARBA" id="ARBA00065138"/>
    </source>
</evidence>
<dbReference type="SMART" id="SM00220">
    <property type="entry name" value="S_TKc"/>
    <property type="match status" value="1"/>
</dbReference>
<dbReference type="SMART" id="SM00326">
    <property type="entry name" value="SH3"/>
    <property type="match status" value="1"/>
</dbReference>
<evidence type="ECO:0000256" key="14">
    <source>
        <dbReference type="ARBA" id="ARBA00053407"/>
    </source>
</evidence>
<evidence type="ECO:0000259" key="25">
    <source>
        <dbReference type="PROSITE" id="PS50002"/>
    </source>
</evidence>
<reference evidence="27" key="3">
    <citation type="submission" date="2025-09" db="UniProtKB">
        <authorList>
            <consortium name="Ensembl"/>
        </authorList>
    </citation>
    <scope>IDENTIFICATION</scope>
</reference>
<feature type="region of interest" description="Disordered" evidence="24">
    <location>
        <begin position="934"/>
        <end position="976"/>
    </location>
</feature>
<evidence type="ECO:0000256" key="10">
    <source>
        <dbReference type="ARBA" id="ARBA00022777"/>
    </source>
</evidence>
<feature type="region of interest" description="Disordered" evidence="24">
    <location>
        <begin position="349"/>
        <end position="377"/>
    </location>
</feature>
<feature type="coiled-coil region" evidence="23">
    <location>
        <begin position="574"/>
        <end position="634"/>
    </location>
</feature>
<evidence type="ECO:0000256" key="19">
    <source>
        <dbReference type="PIRSR" id="PIRSR000556-1"/>
    </source>
</evidence>
<evidence type="ECO:0000256" key="7">
    <source>
        <dbReference type="ARBA" id="ARBA00022679"/>
    </source>
</evidence>
<dbReference type="OrthoDB" id="339325at2759"/>
<feature type="compositionally biased region" description="Low complexity" evidence="24">
    <location>
        <begin position="686"/>
        <end position="699"/>
    </location>
</feature>
<evidence type="ECO:0000313" key="27">
    <source>
        <dbReference type="Ensembl" id="ENSMODP00000051525.1"/>
    </source>
</evidence>
<feature type="compositionally biased region" description="Basic and acidic residues" evidence="24">
    <location>
        <begin position="935"/>
        <end position="948"/>
    </location>
</feature>
<dbReference type="InterPro" id="IPR001452">
    <property type="entry name" value="SH3_domain"/>
</dbReference>
<dbReference type="FunFam" id="1.10.510.10:FF:000076">
    <property type="entry name" value="Mitogen-activated protein kinase kinase kinase"/>
    <property type="match status" value="1"/>
</dbReference>
<dbReference type="Pfam" id="PF07714">
    <property type="entry name" value="PK_Tyr_Ser-Thr"/>
    <property type="match status" value="1"/>
</dbReference>
<dbReference type="InterPro" id="IPR008271">
    <property type="entry name" value="Ser/Thr_kinase_AS"/>
</dbReference>
<name>A0A5F8GVG2_MONDO</name>
<dbReference type="PROSITE" id="PS50011">
    <property type="entry name" value="PROTEIN_KINASE_DOM"/>
    <property type="match status" value="1"/>
</dbReference>
<dbReference type="Proteomes" id="UP000002280">
    <property type="component" value="Chromosome 2"/>
</dbReference>
<gene>
    <name evidence="27" type="primary">MAP3K21</name>
</gene>
<dbReference type="InterPro" id="IPR000719">
    <property type="entry name" value="Prot_kinase_dom"/>
</dbReference>
<dbReference type="GO" id="GO:0005524">
    <property type="term" value="F:ATP binding"/>
    <property type="evidence" value="ECO:0007669"/>
    <property type="project" value="UniProtKB-UniRule"/>
</dbReference>
<evidence type="ECO:0000256" key="12">
    <source>
        <dbReference type="ARBA" id="ARBA00047559"/>
    </source>
</evidence>
<feature type="domain" description="Protein kinase" evidence="26">
    <location>
        <begin position="250"/>
        <end position="550"/>
    </location>
</feature>
<evidence type="ECO:0000256" key="3">
    <source>
        <dbReference type="ARBA" id="ARBA00012406"/>
    </source>
</evidence>
<dbReference type="Ensembl" id="ENSMODT00000064886.1">
    <property type="protein sequence ID" value="ENSMODP00000051525.1"/>
    <property type="gene ID" value="ENSMODG00000008553.5"/>
</dbReference>
<comment type="cofactor">
    <cofactor evidence="1">
        <name>Mg(2+)</name>
        <dbReference type="ChEBI" id="CHEBI:18420"/>
    </cofactor>
</comment>
<dbReference type="Gene3D" id="2.30.30.40">
    <property type="entry name" value="SH3 Domains"/>
    <property type="match status" value="1"/>
</dbReference>
<dbReference type="CTD" id="84451"/>
<dbReference type="InterPro" id="IPR051681">
    <property type="entry name" value="Ser/Thr_Kinases-Pseudokinases"/>
</dbReference>
<comment type="function">
    <text evidence="14">Negative regulator of TLR4 signaling. Does not activate JNK1/MAPK8 pathway, p38/MAPK14, nor ERK2/MAPK1 pathways.</text>
</comment>
<reference evidence="27 28" key="1">
    <citation type="journal article" date="2007" name="Nature">
        <title>Genome of the marsupial Monodelphis domestica reveals innovation in non-coding sequences.</title>
        <authorList>
            <person name="Mikkelsen T.S."/>
            <person name="Wakefield M.J."/>
            <person name="Aken B."/>
            <person name="Amemiya C.T."/>
            <person name="Chang J.L."/>
            <person name="Duke S."/>
            <person name="Garber M."/>
            <person name="Gentles A.J."/>
            <person name="Goodstadt L."/>
            <person name="Heger A."/>
            <person name="Jurka J."/>
            <person name="Kamal M."/>
            <person name="Mauceli E."/>
            <person name="Searle S.M."/>
            <person name="Sharpe T."/>
            <person name="Baker M.L."/>
            <person name="Batzer M.A."/>
            <person name="Benos P.V."/>
            <person name="Belov K."/>
            <person name="Clamp M."/>
            <person name="Cook A."/>
            <person name="Cuff J."/>
            <person name="Das R."/>
            <person name="Davidow L."/>
            <person name="Deakin J.E."/>
            <person name="Fazzari M.J."/>
            <person name="Glass J.L."/>
            <person name="Grabherr M."/>
            <person name="Greally J.M."/>
            <person name="Gu W."/>
            <person name="Hore T.A."/>
            <person name="Huttley G.A."/>
            <person name="Kleber M."/>
            <person name="Jirtle R.L."/>
            <person name="Koina E."/>
            <person name="Lee J.T."/>
            <person name="Mahony S."/>
            <person name="Marra M.A."/>
            <person name="Miller R.D."/>
            <person name="Nicholls R.D."/>
            <person name="Oda M."/>
            <person name="Papenfuss A.T."/>
            <person name="Parra Z.E."/>
            <person name="Pollock D.D."/>
            <person name="Ray D.A."/>
            <person name="Schein J.E."/>
            <person name="Speed T.P."/>
            <person name="Thompson K."/>
            <person name="VandeBerg J.L."/>
            <person name="Wade C.M."/>
            <person name="Walker J.A."/>
            <person name="Waters P.D."/>
            <person name="Webber C."/>
            <person name="Weidman J.R."/>
            <person name="Xie X."/>
            <person name="Zody M.C."/>
            <person name="Baldwin J."/>
            <person name="Abdouelleil A."/>
            <person name="Abdulkadir J."/>
            <person name="Abebe A."/>
            <person name="Abera B."/>
            <person name="Abreu J."/>
            <person name="Acer S.C."/>
            <person name="Aftuck L."/>
            <person name="Alexander A."/>
            <person name="An P."/>
            <person name="Anderson E."/>
            <person name="Anderson S."/>
            <person name="Arachi H."/>
            <person name="Azer M."/>
            <person name="Bachantsang P."/>
            <person name="Barry A."/>
            <person name="Bayul T."/>
            <person name="Berlin A."/>
            <person name="Bessette D."/>
            <person name="Bloom T."/>
            <person name="Bloom T."/>
            <person name="Boguslavskiy L."/>
            <person name="Bonnet C."/>
            <person name="Boukhgalter B."/>
            <person name="Bourzgui I."/>
            <person name="Brown A."/>
            <person name="Cahill P."/>
            <person name="Channer S."/>
            <person name="Cheshatsang Y."/>
            <person name="Chuda L."/>
            <person name="Citroen M."/>
            <person name="Collymore A."/>
            <person name="Cooke P."/>
            <person name="Costello M."/>
            <person name="D'Aco K."/>
            <person name="Daza R."/>
            <person name="De Haan G."/>
            <person name="DeGray S."/>
            <person name="DeMaso C."/>
            <person name="Dhargay N."/>
            <person name="Dooley K."/>
            <person name="Dooley E."/>
            <person name="Doricent M."/>
            <person name="Dorje P."/>
            <person name="Dorjee K."/>
            <person name="Dupes A."/>
            <person name="Elong R."/>
            <person name="Falk J."/>
            <person name="Farina A."/>
            <person name="Faro S."/>
            <person name="Ferguson D."/>
            <person name="Fisher S."/>
            <person name="Foley C.D."/>
            <person name="Franke A."/>
            <person name="Friedrich D."/>
            <person name="Gadbois L."/>
            <person name="Gearin G."/>
            <person name="Gearin C.R."/>
            <person name="Giannoukos G."/>
            <person name="Goode T."/>
            <person name="Graham J."/>
            <person name="Grandbois E."/>
            <person name="Grewal S."/>
            <person name="Gyaltsen K."/>
            <person name="Hafez N."/>
            <person name="Hagos B."/>
            <person name="Hall J."/>
            <person name="Henson C."/>
            <person name="Hollinger A."/>
            <person name="Honan T."/>
            <person name="Huard M.D."/>
            <person name="Hughes L."/>
            <person name="Hurhula B."/>
            <person name="Husby M.E."/>
            <person name="Kamat A."/>
            <person name="Kanga B."/>
            <person name="Kashin S."/>
            <person name="Khazanovich D."/>
            <person name="Kisner P."/>
            <person name="Lance K."/>
            <person name="Lara M."/>
            <person name="Lee W."/>
            <person name="Lennon N."/>
            <person name="Letendre F."/>
            <person name="LeVine R."/>
            <person name="Lipovsky A."/>
            <person name="Liu X."/>
            <person name="Liu J."/>
            <person name="Liu S."/>
            <person name="Lokyitsang T."/>
            <person name="Lokyitsang Y."/>
            <person name="Lubonja R."/>
            <person name="Lui A."/>
            <person name="MacDonald P."/>
            <person name="Magnisalis V."/>
            <person name="Maru K."/>
            <person name="Matthews C."/>
            <person name="McCusker W."/>
            <person name="McDonough S."/>
            <person name="Mehta T."/>
            <person name="Meldrim J."/>
            <person name="Meneus L."/>
            <person name="Mihai O."/>
            <person name="Mihalev A."/>
            <person name="Mihova T."/>
            <person name="Mittelman R."/>
            <person name="Mlenga V."/>
            <person name="Montmayeur A."/>
            <person name="Mulrain L."/>
            <person name="Navidi A."/>
            <person name="Naylor J."/>
            <person name="Negash T."/>
            <person name="Nguyen T."/>
            <person name="Nguyen N."/>
            <person name="Nicol R."/>
            <person name="Norbu C."/>
            <person name="Norbu N."/>
            <person name="Novod N."/>
            <person name="O'Neill B."/>
            <person name="Osman S."/>
            <person name="Markiewicz E."/>
            <person name="Oyono O.L."/>
            <person name="Patti C."/>
            <person name="Phunkhang P."/>
            <person name="Pierre F."/>
            <person name="Priest M."/>
            <person name="Raghuraman S."/>
            <person name="Rege F."/>
            <person name="Reyes R."/>
            <person name="Rise C."/>
            <person name="Rogov P."/>
            <person name="Ross K."/>
            <person name="Ryan E."/>
            <person name="Settipalli S."/>
            <person name="Shea T."/>
            <person name="Sherpa N."/>
            <person name="Shi L."/>
            <person name="Shih D."/>
            <person name="Sparrow T."/>
            <person name="Spaulding J."/>
            <person name="Stalker J."/>
            <person name="Stange-Thomann N."/>
            <person name="Stavropoulos S."/>
            <person name="Stone C."/>
            <person name="Strader C."/>
            <person name="Tesfaye S."/>
            <person name="Thomson T."/>
            <person name="Thoulutsang Y."/>
            <person name="Thoulutsang D."/>
            <person name="Topham K."/>
            <person name="Topping I."/>
            <person name="Tsamla T."/>
            <person name="Vassiliev H."/>
            <person name="Vo A."/>
            <person name="Wangchuk T."/>
            <person name="Wangdi T."/>
            <person name="Weiand M."/>
            <person name="Wilkinson J."/>
            <person name="Wilson A."/>
            <person name="Yadav S."/>
            <person name="Young G."/>
            <person name="Yu Q."/>
            <person name="Zembek L."/>
            <person name="Zhong D."/>
            <person name="Zimmer A."/>
            <person name="Zwirko Z."/>
            <person name="Jaffe D.B."/>
            <person name="Alvarez P."/>
            <person name="Brockman W."/>
            <person name="Butler J."/>
            <person name="Chin C."/>
            <person name="Gnerre S."/>
            <person name="MacCallum I."/>
            <person name="Graves J.A."/>
            <person name="Ponting C.P."/>
            <person name="Breen M."/>
            <person name="Samollow P.B."/>
            <person name="Lander E.S."/>
            <person name="Lindblad-Toh K."/>
        </authorList>
    </citation>
    <scope>NUCLEOTIDE SEQUENCE [LARGE SCALE GENOMIC DNA]</scope>
</reference>
<dbReference type="InterPro" id="IPR011009">
    <property type="entry name" value="Kinase-like_dom_sf"/>
</dbReference>
<comment type="similarity">
    <text evidence="2">Belongs to the protein kinase superfamily. STE Ser/Thr protein kinase family. MAP kinase kinase kinase subfamily.</text>
</comment>
<feature type="region of interest" description="Disordered" evidence="24">
    <location>
        <begin position="1"/>
        <end position="128"/>
    </location>
</feature>
<comment type="subunit">
    <text evidence="15">Homodimer. Interacts with TLR4.</text>
</comment>
<keyword evidence="28" id="KW-1185">Reference proteome</keyword>
<dbReference type="PROSITE" id="PS00108">
    <property type="entry name" value="PROTEIN_KINASE_ST"/>
    <property type="match status" value="1"/>
</dbReference>
<evidence type="ECO:0000256" key="4">
    <source>
        <dbReference type="ARBA" id="ARBA00022443"/>
    </source>
</evidence>
<protein>
    <recommendedName>
        <fullName evidence="16">Mitogen-activated protein kinase kinase kinase 21</fullName>
        <ecNumber evidence="3">2.7.11.25</ecNumber>
    </recommendedName>
    <alternativeName>
        <fullName evidence="18">Mitogen-activated protein kinase kinase kinase MLK4</fullName>
    </alternativeName>
    <alternativeName>
        <fullName evidence="17">Mixed lineage kinase 4</fullName>
    </alternativeName>
</protein>
<comment type="catalytic activity">
    <reaction evidence="13">
        <text>L-seryl-[protein] + ATP = O-phospho-L-seryl-[protein] + ADP + H(+)</text>
        <dbReference type="Rhea" id="RHEA:17989"/>
        <dbReference type="Rhea" id="RHEA-COMP:9863"/>
        <dbReference type="Rhea" id="RHEA-COMP:11604"/>
        <dbReference type="ChEBI" id="CHEBI:15378"/>
        <dbReference type="ChEBI" id="CHEBI:29999"/>
        <dbReference type="ChEBI" id="CHEBI:30616"/>
        <dbReference type="ChEBI" id="CHEBI:83421"/>
        <dbReference type="ChEBI" id="CHEBI:456216"/>
        <dbReference type="EC" id="2.7.11.25"/>
    </reaction>
</comment>
<evidence type="ECO:0000256" key="2">
    <source>
        <dbReference type="ARBA" id="ARBA00006529"/>
    </source>
</evidence>
<evidence type="ECO:0000256" key="16">
    <source>
        <dbReference type="ARBA" id="ARBA00069019"/>
    </source>
</evidence>
<keyword evidence="10" id="KW-0418">Kinase</keyword>
<evidence type="ECO:0000256" key="22">
    <source>
        <dbReference type="PROSITE-ProRule" id="PRU10141"/>
    </source>
</evidence>
<feature type="binding site" evidence="20 22">
    <location>
        <position position="277"/>
    </location>
    <ligand>
        <name>ATP</name>
        <dbReference type="ChEBI" id="CHEBI:30616"/>
    </ligand>
</feature>
<dbReference type="InterPro" id="IPR036028">
    <property type="entry name" value="SH3-like_dom_sf"/>
</dbReference>
<keyword evidence="5" id="KW-0723">Serine/threonine-protein kinase</keyword>
<evidence type="ECO:0000256" key="24">
    <source>
        <dbReference type="SAM" id="MobiDB-lite"/>
    </source>
</evidence>
<feature type="compositionally biased region" description="Polar residues" evidence="24">
    <location>
        <begin position="885"/>
        <end position="896"/>
    </location>
</feature>
<dbReference type="FunFam" id="3.30.200.20:FF:000085">
    <property type="entry name" value="Mitogen-activated protein kinase kinase kinase"/>
    <property type="match status" value="1"/>
</dbReference>
<dbReference type="GO" id="GO:0007165">
    <property type="term" value="P:signal transduction"/>
    <property type="evidence" value="ECO:0000318"/>
    <property type="project" value="GO_Central"/>
</dbReference>
<dbReference type="InterPro" id="IPR017441">
    <property type="entry name" value="Protein_kinase_ATP_BS"/>
</dbReference>
<evidence type="ECO:0000256" key="8">
    <source>
        <dbReference type="ARBA" id="ARBA00022737"/>
    </source>
</evidence>
<keyword evidence="11 20" id="KW-0067">ATP-binding</keyword>
<evidence type="ECO:0000259" key="26">
    <source>
        <dbReference type="PROSITE" id="PS50011"/>
    </source>
</evidence>
<keyword evidence="6" id="KW-0597">Phosphoprotein</keyword>
<dbReference type="Pfam" id="PF14604">
    <property type="entry name" value="SH3_9"/>
    <property type="match status" value="1"/>
</dbReference>
<feature type="active site" description="Proton acceptor" evidence="19">
    <location>
        <position position="412"/>
    </location>
</feature>
<feature type="region of interest" description="Disordered" evidence="24">
    <location>
        <begin position="667"/>
        <end position="699"/>
    </location>
</feature>
<dbReference type="PROSITE" id="PS00107">
    <property type="entry name" value="PROTEIN_KINASE_ATP"/>
    <property type="match status" value="1"/>
</dbReference>
<organism evidence="27 28">
    <name type="scientific">Monodelphis domestica</name>
    <name type="common">Gray short-tailed opossum</name>
    <dbReference type="NCBI Taxonomy" id="13616"/>
    <lineage>
        <taxon>Eukaryota</taxon>
        <taxon>Metazoa</taxon>
        <taxon>Chordata</taxon>
        <taxon>Craniata</taxon>
        <taxon>Vertebrata</taxon>
        <taxon>Euteleostomi</taxon>
        <taxon>Mammalia</taxon>
        <taxon>Metatheria</taxon>
        <taxon>Didelphimorphia</taxon>
        <taxon>Didelphidae</taxon>
        <taxon>Monodelphis</taxon>
    </lineage>
</organism>
<evidence type="ECO:0000256" key="6">
    <source>
        <dbReference type="ARBA" id="ARBA00022553"/>
    </source>
</evidence>
<evidence type="ECO:0000256" key="13">
    <source>
        <dbReference type="ARBA" id="ARBA00048329"/>
    </source>
</evidence>
<evidence type="ECO:0000256" key="21">
    <source>
        <dbReference type="PROSITE-ProRule" id="PRU00192"/>
    </source>
</evidence>
<feature type="region of interest" description="Disordered" evidence="24">
    <location>
        <begin position="860"/>
        <end position="901"/>
    </location>
</feature>
<dbReference type="KEGG" id="mdo:100028987"/>
<dbReference type="SUPFAM" id="SSF50044">
    <property type="entry name" value="SH3-domain"/>
    <property type="match status" value="1"/>
</dbReference>
<keyword evidence="9 20" id="KW-0547">Nucleotide-binding</keyword>
<dbReference type="PANTHER" id="PTHR44329:SF30">
    <property type="entry name" value="MITOGEN-ACTIVATED PROTEIN KINASE KINASE KINASE 21"/>
    <property type="match status" value="1"/>
</dbReference>
<dbReference type="PANTHER" id="PTHR44329">
    <property type="entry name" value="SERINE/THREONINE-PROTEIN KINASE TNNI3K-RELATED"/>
    <property type="match status" value="1"/>
</dbReference>
<dbReference type="PRINTS" id="PR00452">
    <property type="entry name" value="SH3DOMAIN"/>
</dbReference>
<dbReference type="AlphaFoldDB" id="A0A5F8GVG2"/>
<dbReference type="Gene3D" id="1.10.510.10">
    <property type="entry name" value="Transferase(Phosphotransferase) domain 1"/>
    <property type="match status" value="1"/>
</dbReference>
<comment type="catalytic activity">
    <reaction evidence="12">
        <text>L-threonyl-[protein] + ATP = O-phospho-L-threonyl-[protein] + ADP + H(+)</text>
        <dbReference type="Rhea" id="RHEA:46608"/>
        <dbReference type="Rhea" id="RHEA-COMP:11060"/>
        <dbReference type="Rhea" id="RHEA-COMP:11605"/>
        <dbReference type="ChEBI" id="CHEBI:15378"/>
        <dbReference type="ChEBI" id="CHEBI:30013"/>
        <dbReference type="ChEBI" id="CHEBI:30616"/>
        <dbReference type="ChEBI" id="CHEBI:61977"/>
        <dbReference type="ChEBI" id="CHEBI:456216"/>
        <dbReference type="EC" id="2.7.11.25"/>
    </reaction>
</comment>
<dbReference type="InParanoid" id="A0A5F8GVG2"/>
<dbReference type="STRING" id="13616.ENSMODP00000051525"/>
<dbReference type="EC" id="2.7.11.25" evidence="3"/>
<dbReference type="CDD" id="cd14146">
    <property type="entry name" value="STKc_MLK4"/>
    <property type="match status" value="1"/>
</dbReference>
<keyword evidence="8" id="KW-0677">Repeat</keyword>
<evidence type="ECO:0000256" key="20">
    <source>
        <dbReference type="PIRSR" id="PIRSR000556-2"/>
    </source>
</evidence>
<dbReference type="OMA" id="KDRASHH"/>
<feature type="compositionally biased region" description="Pro residues" evidence="24">
    <location>
        <begin position="205"/>
        <end position="240"/>
    </location>
</feature>
<dbReference type="InterPro" id="IPR016231">
    <property type="entry name" value="MLK1-4"/>
</dbReference>
<dbReference type="Gene3D" id="3.30.200.20">
    <property type="entry name" value="Phosphorylase Kinase, domain 1"/>
    <property type="match status" value="1"/>
</dbReference>
<dbReference type="InterPro" id="IPR001245">
    <property type="entry name" value="Ser-Thr/Tyr_kinase_cat_dom"/>
</dbReference>
<dbReference type="Bgee" id="ENSMODG00000008553">
    <property type="expression patterns" value="Expressed in extraembryonic membrane and 19 other cell types or tissues"/>
</dbReference>
<dbReference type="GO" id="GO:0005737">
    <property type="term" value="C:cytoplasm"/>
    <property type="evidence" value="ECO:0000318"/>
    <property type="project" value="GO_Central"/>
</dbReference>
<evidence type="ECO:0000256" key="18">
    <source>
        <dbReference type="ARBA" id="ARBA00078274"/>
    </source>
</evidence>
<evidence type="ECO:0000256" key="11">
    <source>
        <dbReference type="ARBA" id="ARBA00022840"/>
    </source>
</evidence>
<dbReference type="GeneTree" id="ENSGT00940000159629"/>
<evidence type="ECO:0000256" key="23">
    <source>
        <dbReference type="SAM" id="Coils"/>
    </source>
</evidence>
<reference evidence="27" key="2">
    <citation type="submission" date="2025-08" db="UniProtKB">
        <authorList>
            <consortium name="Ensembl"/>
        </authorList>
    </citation>
    <scope>IDENTIFICATION</scope>
</reference>
<keyword evidence="7" id="KW-0808">Transferase</keyword>
<dbReference type="PIRSF" id="PIRSF000556">
    <property type="entry name" value="MAPKKK9_11"/>
    <property type="match status" value="1"/>
</dbReference>
<feature type="compositionally biased region" description="Low complexity" evidence="24">
    <location>
        <begin position="71"/>
        <end position="84"/>
    </location>
</feature>
<feature type="domain" description="SH3" evidence="25">
    <location>
        <begin position="141"/>
        <end position="205"/>
    </location>
</feature>
<dbReference type="PRINTS" id="PR00109">
    <property type="entry name" value="TYRKINASE"/>
</dbReference>
<evidence type="ECO:0000256" key="1">
    <source>
        <dbReference type="ARBA" id="ARBA00001946"/>
    </source>
</evidence>
<dbReference type="GO" id="GO:0004706">
    <property type="term" value="F:JUN kinase kinase kinase activity"/>
    <property type="evidence" value="ECO:0000318"/>
    <property type="project" value="GO_Central"/>
</dbReference>
<dbReference type="FunCoup" id="A0A5F8GVG2">
    <property type="interactions" value="98"/>
</dbReference>
<evidence type="ECO:0000256" key="9">
    <source>
        <dbReference type="ARBA" id="ARBA00022741"/>
    </source>
</evidence>
<evidence type="ECO:0000256" key="17">
    <source>
        <dbReference type="ARBA" id="ARBA00076612"/>
    </source>
</evidence>
<dbReference type="FunFam" id="2.30.30.40:FF:000169">
    <property type="entry name" value="Mitogen-activated protein kinase kinase kinase"/>
    <property type="match status" value="1"/>
</dbReference>
<dbReference type="GeneID" id="100028987"/>
<feature type="compositionally biased region" description="Low complexity" evidence="24">
    <location>
        <begin position="25"/>
        <end position="51"/>
    </location>
</feature>
<sequence>MSHERAESPPTPSACNSRPSYPHHAAASLVSLSSPSSSPAAAAAAVVKSAAGRPSKRPGGEELGEDDAPARRLSSCSPLSSSPLLPRPLLPITPTMAFPGAEGATEGPAGPAREAPAAGAGCSSSSSSASSCCSSSSLIAGGSRLWAALYDYEASGEDELSLRRGQLVEVLSQDAAVSGDEGWWTGQVQRRLGIFPANYVAPCYPPRPPEPARQRPRQPPPPPVPPPPPPPSPPDVPRPGSPMQIEFEWLELKELIGAGGFGQVYRATWAGQEVAVKAARRDPEQDPAAAADSVLREAKLFSMLRHPNIIQLRGVCLQQPNLCLVLEFARGGALNRALAAAAAAAPTTNAVASSSSPKLPSVTGTPEPSGAAPSPRPARRIPPHILVNWAVQIARGMLYLHEEAVVPILHRDLKSSNILLLEKIEHDDICNKTLKITDFGLAREWHRTTKMSAAGTYAWMAPEVIKSSLFSKGSDIWSYGVLLWELLTGEVPYRGIDGLAVAYGVAVNKLTLPIPSTCPEPFAKLMKECWEQDPHIRPSFALILEQLTAIEGAVMTEMPQESFHSMQDDWKLEIQQMFDELRTKEKELRSREEELTRAALQQKSQEELLKRREQQLAEREIDVLERELNILIFQLNQEKPNVKKRKGKFKRSRLKLKDGHRISLPSDFQHKITVQASPNLDKRRSLNSNSSSPPSSPTIIPRLRAIQLISKSDISTSYDRRNSIYVYQQDVDITSEYVPPCQGMKKVTSEESNRTWGKSTAYRQEEFEDVKRNFKKKGCTWGPSSVQTKDRTDCKERVRPLSDGSNPWSTILMKNQKTVPLASLFVDQQELKLFPDGLDNKRPKQIKLPNQAYVDLPLWKDDQGDNTIEPESFEEGTSASSAASTPQMTPTNSLSRTPPKKKTESALYGCAALLASVALGLDIRELNKVQSPDELLPKEDKKKREGIFHRASKLRRSSSPPTRLQSKREDVNIPSISPSSNTVNLLSMPSISTKCLLHSDNEDTFVGTCETDIPVLRVSPVSQGNNCEPPAISGLVTDHSLLKNVPSSPFTKQVSGNVPNNAPSKTRVSCHRRTVSDGNAFQTANGVTCSNNGVSELPIFQVSGMLHFPSIHRRNLPNEALLEKQSAVSIIPRPRPSSLRSRFNPQHVLPESAKHSPAQTDCLEGNPEPNTNCLLSTKDRTKFHIPSLLDIDVEGQNRDYTVPLCRMKSKTSRPSIYELEKEFLS</sequence>
<feature type="compositionally biased region" description="Low complexity" evidence="24">
    <location>
        <begin position="97"/>
        <end position="128"/>
    </location>
</feature>
<evidence type="ECO:0000256" key="5">
    <source>
        <dbReference type="ARBA" id="ARBA00022527"/>
    </source>
</evidence>
<feature type="region of interest" description="Disordered" evidence="24">
    <location>
        <begin position="205"/>
        <end position="242"/>
    </location>
</feature>
<feature type="binding site" evidence="20">
    <location>
        <begin position="256"/>
        <end position="264"/>
    </location>
    <ligand>
        <name>ATP</name>
        <dbReference type="ChEBI" id="CHEBI:30616"/>
    </ligand>
</feature>
<dbReference type="PROSITE" id="PS50002">
    <property type="entry name" value="SH3"/>
    <property type="match status" value="1"/>
</dbReference>
<accession>A0A5F8GVG2</accession>
<keyword evidence="4 21" id="KW-0728">SH3 domain</keyword>
<dbReference type="SUPFAM" id="SSF56112">
    <property type="entry name" value="Protein kinase-like (PK-like)"/>
    <property type="match status" value="1"/>
</dbReference>